<protein>
    <submittedName>
        <fullName evidence="7">NAD(P)/FAD-dependent oxidoreductase</fullName>
    </submittedName>
</protein>
<dbReference type="InterPro" id="IPR036188">
    <property type="entry name" value="FAD/NAD-bd_sf"/>
</dbReference>
<evidence type="ECO:0000256" key="5">
    <source>
        <dbReference type="ARBA" id="ARBA00023027"/>
    </source>
</evidence>
<keyword evidence="1" id="KW-0285">Flavoprotein</keyword>
<dbReference type="RefSeq" id="WP_100451919.1">
    <property type="nucleotide sequence ID" value="NZ_QXAR01000005.1"/>
</dbReference>
<dbReference type="InterPro" id="IPR052206">
    <property type="entry name" value="Retinol_saturase"/>
</dbReference>
<evidence type="ECO:0000256" key="1">
    <source>
        <dbReference type="ARBA" id="ARBA00022630"/>
    </source>
</evidence>
<dbReference type="AlphaFoldDB" id="A0ABD7HGW0"/>
<name>A0ABD7HGW0_9MYCO</name>
<reference evidence="7 8" key="1">
    <citation type="submission" date="2018-08" db="EMBL/GenBank/DDBJ databases">
        <title>Linezolid Resistance in Mycobacterium abscessus: MIC Distribution and Comprehensive Investigation of Resistance Mechanisms.</title>
        <authorList>
            <person name="Ye M."/>
            <person name="Xu L."/>
            <person name="Zou Y."/>
            <person name="Li B."/>
            <person name="Guo Q."/>
            <person name="Zhang Y."/>
            <person name="Zhan M."/>
            <person name="Xu B."/>
            <person name="Yu F."/>
            <person name="Zhang Z."/>
            <person name="Chu H."/>
        </authorList>
    </citation>
    <scope>NUCLEOTIDE SEQUENCE [LARGE SCALE GENOMIC DNA]</scope>
    <source>
        <strain evidence="7 8">G143</strain>
    </source>
</reference>
<organism evidence="7 8">
    <name type="scientific">Mycobacteroides abscessus</name>
    <dbReference type="NCBI Taxonomy" id="36809"/>
    <lineage>
        <taxon>Bacteria</taxon>
        <taxon>Bacillati</taxon>
        <taxon>Actinomycetota</taxon>
        <taxon>Actinomycetes</taxon>
        <taxon>Mycobacteriales</taxon>
        <taxon>Mycobacteriaceae</taxon>
        <taxon>Mycobacteroides</taxon>
    </lineage>
</organism>
<keyword evidence="5" id="KW-0520">NAD</keyword>
<sequence length="536" mass="58395">MTAGESYKRSDISETWDTIVIGSGIGGMAAAALLARAGQRVLVLERHSTAGGATQTFRRAGYEWDAGLHYIGQVHRPASALRRIFDYISDGELHWEPMADVYNRIVVDDQAYEYPSGEAAFRERMCTYFPDEADAIDRYLELVRQANRSARTYFAHRALPPAAAEEAYDDMCAPFRTYSDRTVSEVLSELTQSETLKTVLAGHYGDYSLAPGRASFAVHAMLIRHYIDGASFPVGGSARLAQTAAEVIRRADGAVLVAAEVAEVSLDEDGRAVGVMMRDGRRLRSDAVISDAGALNTLTRLLPLEAADTGMIEALRSVGPSQPWVVLNIGIRESGAELGLDKSNLWIHRGAGIDSAIADYEADPANRPMPLYFLTSPSTKDPSWTDRHPGRSTIDIAGMTSWRLFEPFAATTWMDRGEDYAKLKHALTEELTDQVLRFCPQLRGKLDHLELATPLSFNHFLNREYGDFMSLASTPERFAVTKLGAHTGVANLYLTGQDVAAAGVVGAVQGAVVAASAVLGRNAMSDISQLDATPER</sequence>
<dbReference type="SUPFAM" id="SSF51905">
    <property type="entry name" value="FAD/NAD(P)-binding domain"/>
    <property type="match status" value="1"/>
</dbReference>
<keyword evidence="3" id="KW-0274">FAD</keyword>
<gene>
    <name evidence="7" type="ORF">D2E76_27110</name>
</gene>
<evidence type="ECO:0000256" key="4">
    <source>
        <dbReference type="ARBA" id="ARBA00022857"/>
    </source>
</evidence>
<evidence type="ECO:0000259" key="6">
    <source>
        <dbReference type="Pfam" id="PF01593"/>
    </source>
</evidence>
<dbReference type="InterPro" id="IPR002937">
    <property type="entry name" value="Amino_oxidase"/>
</dbReference>
<dbReference type="Gene3D" id="3.50.50.60">
    <property type="entry name" value="FAD/NAD(P)-binding domain"/>
    <property type="match status" value="2"/>
</dbReference>
<evidence type="ECO:0000313" key="7">
    <source>
        <dbReference type="EMBL" id="RIT28677.1"/>
    </source>
</evidence>
<dbReference type="Proteomes" id="UP000284557">
    <property type="component" value="Unassembled WGS sequence"/>
</dbReference>
<dbReference type="EMBL" id="QXBN01000048">
    <property type="protein sequence ID" value="RIT28677.1"/>
    <property type="molecule type" value="Genomic_DNA"/>
</dbReference>
<feature type="domain" description="Amine oxidase" evidence="6">
    <location>
        <begin position="25"/>
        <end position="519"/>
    </location>
</feature>
<proteinExistence type="predicted"/>
<dbReference type="Pfam" id="PF01593">
    <property type="entry name" value="Amino_oxidase"/>
    <property type="match status" value="1"/>
</dbReference>
<evidence type="ECO:0000256" key="3">
    <source>
        <dbReference type="ARBA" id="ARBA00022827"/>
    </source>
</evidence>
<dbReference type="PANTHER" id="PTHR46091">
    <property type="entry name" value="BLR7054 PROTEIN"/>
    <property type="match status" value="1"/>
</dbReference>
<keyword evidence="4" id="KW-0521">NADP</keyword>
<keyword evidence="2" id="KW-0732">Signal</keyword>
<evidence type="ECO:0000313" key="8">
    <source>
        <dbReference type="Proteomes" id="UP000284557"/>
    </source>
</evidence>
<comment type="caution">
    <text evidence="7">The sequence shown here is derived from an EMBL/GenBank/DDBJ whole genome shotgun (WGS) entry which is preliminary data.</text>
</comment>
<accession>A0ABD7HGW0</accession>
<evidence type="ECO:0000256" key="2">
    <source>
        <dbReference type="ARBA" id="ARBA00022729"/>
    </source>
</evidence>
<dbReference type="PANTHER" id="PTHR46091:SF3">
    <property type="entry name" value="AMINE OXIDASE DOMAIN-CONTAINING PROTEIN"/>
    <property type="match status" value="1"/>
</dbReference>